<gene>
    <name evidence="2" type="ORF">RNAN_0430</name>
</gene>
<dbReference type="GO" id="GO:0016747">
    <property type="term" value="F:acyltransferase activity, transferring groups other than amino-acyl groups"/>
    <property type="evidence" value="ECO:0007669"/>
    <property type="project" value="InterPro"/>
</dbReference>
<proteinExistence type="predicted"/>
<dbReference type="OrthoDB" id="9792929at2"/>
<protein>
    <submittedName>
        <fullName evidence="2">Acetyltransferase</fullName>
    </submittedName>
</protein>
<dbReference type="PANTHER" id="PTHR43072">
    <property type="entry name" value="N-ACETYLTRANSFERASE"/>
    <property type="match status" value="1"/>
</dbReference>
<keyword evidence="3" id="KW-1185">Reference proteome</keyword>
<dbReference type="InterPro" id="IPR016181">
    <property type="entry name" value="Acyl_CoA_acyltransferase"/>
</dbReference>
<dbReference type="Gene3D" id="3.40.630.30">
    <property type="match status" value="1"/>
</dbReference>
<dbReference type="Proteomes" id="UP000004374">
    <property type="component" value="Unassembled WGS sequence"/>
</dbReference>
<accession>I1DTT4</accession>
<keyword evidence="2" id="KW-0808">Transferase</keyword>
<name>I1DTT4_9GAMM</name>
<comment type="caution">
    <text evidence="2">The sequence shown here is derived from an EMBL/GenBank/DDBJ whole genome shotgun (WGS) entry which is preliminary data.</text>
</comment>
<dbReference type="STRING" id="562729.RNAN_0430"/>
<evidence type="ECO:0000313" key="2">
    <source>
        <dbReference type="EMBL" id="GAB57462.1"/>
    </source>
</evidence>
<sequence>MQIVKASIDDLDLISPLFNLYRVFYGQNNNLDKARTFLKERLQNNESVIFVAKNEHGVAVGFTQLYPAFSSISVCRTWILNDLYVAIEARRTGVAKKLMDAARTFAIATQAKGLSLETAKDNTSAQKLYESLGYIRDTGAYHYFLELKS</sequence>
<evidence type="ECO:0000259" key="1">
    <source>
        <dbReference type="PROSITE" id="PS51186"/>
    </source>
</evidence>
<feature type="domain" description="N-acetyltransferase" evidence="1">
    <location>
        <begin position="1"/>
        <end position="149"/>
    </location>
</feature>
<dbReference type="EMBL" id="BAFK01000002">
    <property type="protein sequence ID" value="GAB57462.1"/>
    <property type="molecule type" value="Genomic_DNA"/>
</dbReference>
<organism evidence="2 3">
    <name type="scientific">Rheinheimera nanhaiensis E407-8</name>
    <dbReference type="NCBI Taxonomy" id="562729"/>
    <lineage>
        <taxon>Bacteria</taxon>
        <taxon>Pseudomonadati</taxon>
        <taxon>Pseudomonadota</taxon>
        <taxon>Gammaproteobacteria</taxon>
        <taxon>Chromatiales</taxon>
        <taxon>Chromatiaceae</taxon>
        <taxon>Rheinheimera</taxon>
    </lineage>
</organism>
<dbReference type="AlphaFoldDB" id="I1DTT4"/>
<dbReference type="Pfam" id="PF00583">
    <property type="entry name" value="Acetyltransf_1"/>
    <property type="match status" value="1"/>
</dbReference>
<dbReference type="SUPFAM" id="SSF55729">
    <property type="entry name" value="Acyl-CoA N-acyltransferases (Nat)"/>
    <property type="match status" value="1"/>
</dbReference>
<dbReference type="PROSITE" id="PS51186">
    <property type="entry name" value="GNAT"/>
    <property type="match status" value="1"/>
</dbReference>
<evidence type="ECO:0000313" key="3">
    <source>
        <dbReference type="Proteomes" id="UP000004374"/>
    </source>
</evidence>
<dbReference type="CDD" id="cd04301">
    <property type="entry name" value="NAT_SF"/>
    <property type="match status" value="1"/>
</dbReference>
<dbReference type="PANTHER" id="PTHR43072:SF60">
    <property type="entry name" value="L-2,4-DIAMINOBUTYRIC ACID ACETYLTRANSFERASE"/>
    <property type="match status" value="1"/>
</dbReference>
<dbReference type="InterPro" id="IPR000182">
    <property type="entry name" value="GNAT_dom"/>
</dbReference>
<dbReference type="RefSeq" id="WP_008218287.1">
    <property type="nucleotide sequence ID" value="NZ_BAFK01000002.1"/>
</dbReference>
<reference evidence="2 3" key="1">
    <citation type="journal article" date="2012" name="J. Bacteriol.">
        <title>Genome Sequence of the Protease-Producing Bacterium Rheinheimera nanhaiensis E407-8T, Isolated from Deep-Sea Sediment of the South China Sea.</title>
        <authorList>
            <person name="Zhang X.-Y."/>
            <person name="Zhang Y.-J."/>
            <person name="Qin Q.-L."/>
            <person name="Xie B.-B."/>
            <person name="Chen X.-L."/>
            <person name="Zhou B.-C."/>
            <person name="Zhang Y.-Z."/>
        </authorList>
    </citation>
    <scope>NUCLEOTIDE SEQUENCE [LARGE SCALE GENOMIC DNA]</scope>
    <source>
        <strain evidence="2 3">E407-8</strain>
    </source>
</reference>